<dbReference type="AlphaFoldDB" id="A0A084AF34"/>
<keyword evidence="3" id="KW-1185">Reference proteome</keyword>
<feature type="region of interest" description="Disordered" evidence="1">
    <location>
        <begin position="1"/>
        <end position="100"/>
    </location>
</feature>
<gene>
    <name evidence="2" type="ORF">S7711_10229</name>
</gene>
<feature type="non-terminal residue" evidence="2">
    <location>
        <position position="299"/>
    </location>
</feature>
<dbReference type="Pfam" id="PF09365">
    <property type="entry name" value="DUF2461"/>
    <property type="match status" value="1"/>
</dbReference>
<protein>
    <recommendedName>
        <fullName evidence="4">DUF2461 domain-containing protein</fullName>
    </recommendedName>
</protein>
<evidence type="ECO:0000313" key="2">
    <source>
        <dbReference type="EMBL" id="KEY63913.1"/>
    </source>
</evidence>
<organism evidence="2 3">
    <name type="scientific">Stachybotrys chartarum (strain CBS 109288 / IBT 7711)</name>
    <name type="common">Toxic black mold</name>
    <name type="synonym">Stilbospora chartarum</name>
    <dbReference type="NCBI Taxonomy" id="1280523"/>
    <lineage>
        <taxon>Eukaryota</taxon>
        <taxon>Fungi</taxon>
        <taxon>Dikarya</taxon>
        <taxon>Ascomycota</taxon>
        <taxon>Pezizomycotina</taxon>
        <taxon>Sordariomycetes</taxon>
        <taxon>Hypocreomycetidae</taxon>
        <taxon>Hypocreales</taxon>
        <taxon>Stachybotryaceae</taxon>
        <taxon>Stachybotrys</taxon>
    </lineage>
</organism>
<dbReference type="Proteomes" id="UP000028045">
    <property type="component" value="Unassembled WGS sequence"/>
</dbReference>
<evidence type="ECO:0000256" key="1">
    <source>
        <dbReference type="SAM" id="MobiDB-lite"/>
    </source>
</evidence>
<evidence type="ECO:0000313" key="3">
    <source>
        <dbReference type="Proteomes" id="UP000028045"/>
    </source>
</evidence>
<dbReference type="EMBL" id="KL649625">
    <property type="protein sequence ID" value="KEY63913.1"/>
    <property type="molecule type" value="Genomic_DNA"/>
</dbReference>
<dbReference type="PANTHER" id="PTHR36452:SF1">
    <property type="entry name" value="DUF2461 DOMAIN-CONTAINING PROTEIN"/>
    <property type="match status" value="1"/>
</dbReference>
<proteinExistence type="predicted"/>
<reference evidence="2 3" key="1">
    <citation type="journal article" date="2014" name="BMC Genomics">
        <title>Comparative genome sequencing reveals chemotype-specific gene clusters in the toxigenic black mold Stachybotrys.</title>
        <authorList>
            <person name="Semeiks J."/>
            <person name="Borek D."/>
            <person name="Otwinowski Z."/>
            <person name="Grishin N.V."/>
        </authorList>
    </citation>
    <scope>NUCLEOTIDE SEQUENCE [LARGE SCALE GENOMIC DNA]</scope>
    <source>
        <strain evidence="3">CBS 109288 / IBT 7711</strain>
    </source>
</reference>
<sequence length="299" mass="34040">MPAQKRSASDATIEPRRRSGRISSTPQKSRYFEDPVSSADEELPPKKRRGRPPKKIVQTEASEDEYAEESDGHGGDAQQAEEEDDDDDDDELDEDAPPRVTILPLEKLRDTGGVEYEDHKLHRNTLLFLKDLKANNRRPWLKSHDKEYRRALKDWESFVMATTESIIAVDETIPELPLKDVNFRIHRDIRFSKDPTPYKPHFSAAWSRTGRKGPYACYYVHAEPGAAFVGGGLWCPEKGHVDKLRESIDRRPARWRRVLGDPAFTAAFFPELKKGADAEAAVDAFCKKNAESALKKRPK</sequence>
<dbReference type="OrthoDB" id="2537769at2759"/>
<feature type="compositionally biased region" description="Acidic residues" evidence="1">
    <location>
        <begin position="79"/>
        <end position="95"/>
    </location>
</feature>
<dbReference type="PANTHER" id="PTHR36452">
    <property type="entry name" value="CHROMOSOME 12, WHOLE GENOME SHOTGUN SEQUENCE"/>
    <property type="match status" value="1"/>
</dbReference>
<name>A0A084AF34_STACB</name>
<dbReference type="NCBIfam" id="TIGR02453">
    <property type="entry name" value="TIGR02453 family protein"/>
    <property type="match status" value="1"/>
</dbReference>
<dbReference type="InterPro" id="IPR012808">
    <property type="entry name" value="CHP02453"/>
</dbReference>
<accession>A0A084AF34</accession>
<dbReference type="HOGENOM" id="CLU_036742_0_0_1"/>
<evidence type="ECO:0008006" key="4">
    <source>
        <dbReference type="Google" id="ProtNLM"/>
    </source>
</evidence>